<organism evidence="1 2">
    <name type="scientific">Rotaria magnacalcarata</name>
    <dbReference type="NCBI Taxonomy" id="392030"/>
    <lineage>
        <taxon>Eukaryota</taxon>
        <taxon>Metazoa</taxon>
        <taxon>Spiralia</taxon>
        <taxon>Gnathifera</taxon>
        <taxon>Rotifera</taxon>
        <taxon>Eurotatoria</taxon>
        <taxon>Bdelloidea</taxon>
        <taxon>Philodinida</taxon>
        <taxon>Philodinidae</taxon>
        <taxon>Rotaria</taxon>
    </lineage>
</organism>
<accession>A0A8S3JNX1</accession>
<sequence length="63" mass="7010">QRSITPLLPEASNANQQCETPVLSLNSNNSQPISPENEVKKLVVRIVKAVKLYGKFVLKYISN</sequence>
<feature type="non-terminal residue" evidence="1">
    <location>
        <position position="1"/>
    </location>
</feature>
<dbReference type="AlphaFoldDB" id="A0A8S3JNX1"/>
<gene>
    <name evidence="1" type="ORF">SMN809_LOCUS81637</name>
</gene>
<proteinExistence type="predicted"/>
<protein>
    <submittedName>
        <fullName evidence="1">Uncharacterized protein</fullName>
    </submittedName>
</protein>
<reference evidence="1" key="1">
    <citation type="submission" date="2021-02" db="EMBL/GenBank/DDBJ databases">
        <authorList>
            <person name="Nowell W R."/>
        </authorList>
    </citation>
    <scope>NUCLEOTIDE SEQUENCE</scope>
</reference>
<evidence type="ECO:0000313" key="1">
    <source>
        <dbReference type="EMBL" id="CAF5219915.1"/>
    </source>
</evidence>
<comment type="caution">
    <text evidence="1">The sequence shown here is derived from an EMBL/GenBank/DDBJ whole genome shotgun (WGS) entry which is preliminary data.</text>
</comment>
<dbReference type="Proteomes" id="UP000676336">
    <property type="component" value="Unassembled WGS sequence"/>
</dbReference>
<name>A0A8S3JNX1_9BILA</name>
<evidence type="ECO:0000313" key="2">
    <source>
        <dbReference type="Proteomes" id="UP000676336"/>
    </source>
</evidence>
<dbReference type="EMBL" id="CAJOBI010348992">
    <property type="protein sequence ID" value="CAF5219915.1"/>
    <property type="molecule type" value="Genomic_DNA"/>
</dbReference>